<protein>
    <submittedName>
        <fullName evidence="1">Uncharacterized protein</fullName>
    </submittedName>
</protein>
<dbReference type="STRING" id="1088818.A0A2I0BH16"/>
<reference evidence="1 2" key="1">
    <citation type="journal article" date="2017" name="Nature">
        <title>The Apostasia genome and the evolution of orchids.</title>
        <authorList>
            <person name="Zhang G.Q."/>
            <person name="Liu K.W."/>
            <person name="Li Z."/>
            <person name="Lohaus R."/>
            <person name="Hsiao Y.Y."/>
            <person name="Niu S.C."/>
            <person name="Wang J.Y."/>
            <person name="Lin Y.C."/>
            <person name="Xu Q."/>
            <person name="Chen L.J."/>
            <person name="Yoshida K."/>
            <person name="Fujiwara S."/>
            <person name="Wang Z.W."/>
            <person name="Zhang Y.Q."/>
            <person name="Mitsuda N."/>
            <person name="Wang M."/>
            <person name="Liu G.H."/>
            <person name="Pecoraro L."/>
            <person name="Huang H.X."/>
            <person name="Xiao X.J."/>
            <person name="Lin M."/>
            <person name="Wu X.Y."/>
            <person name="Wu W.L."/>
            <person name="Chen Y.Y."/>
            <person name="Chang S.B."/>
            <person name="Sakamoto S."/>
            <person name="Ohme-Takagi M."/>
            <person name="Yagi M."/>
            <person name="Zeng S.J."/>
            <person name="Shen C.Y."/>
            <person name="Yeh C.M."/>
            <person name="Luo Y.B."/>
            <person name="Tsai W.C."/>
            <person name="Van de Peer Y."/>
            <person name="Liu Z.J."/>
        </authorList>
    </citation>
    <scope>NUCLEOTIDE SEQUENCE [LARGE SCALE GENOMIC DNA]</scope>
    <source>
        <strain evidence="2">cv. Shenzhen</strain>
        <tissue evidence="1">Stem</tissue>
    </source>
</reference>
<dbReference type="AlphaFoldDB" id="A0A2I0BH16"/>
<dbReference type="Proteomes" id="UP000236161">
    <property type="component" value="Unassembled WGS sequence"/>
</dbReference>
<keyword evidence="2" id="KW-1185">Reference proteome</keyword>
<accession>A0A2I0BH16</accession>
<evidence type="ECO:0000313" key="1">
    <source>
        <dbReference type="EMBL" id="PKA67079.1"/>
    </source>
</evidence>
<evidence type="ECO:0000313" key="2">
    <source>
        <dbReference type="Proteomes" id="UP000236161"/>
    </source>
</evidence>
<dbReference type="OrthoDB" id="47007at2759"/>
<sequence>MALEMGAYGIRVNSICLGLIKSGITGDLMDQDWVRNVARRTIRLRTFGESDPGFTSLVRYLLHDSSD</sequence>
<dbReference type="SUPFAM" id="SSF51735">
    <property type="entry name" value="NAD(P)-binding Rossmann-fold domains"/>
    <property type="match status" value="1"/>
</dbReference>
<gene>
    <name evidence="1" type="ORF">AXF42_Ash004570</name>
</gene>
<dbReference type="Gene3D" id="3.40.50.720">
    <property type="entry name" value="NAD(P)-binding Rossmann-like Domain"/>
    <property type="match status" value="1"/>
</dbReference>
<name>A0A2I0BH16_9ASPA</name>
<proteinExistence type="predicted"/>
<dbReference type="InterPro" id="IPR036291">
    <property type="entry name" value="NAD(P)-bd_dom_sf"/>
</dbReference>
<dbReference type="EMBL" id="KZ451883">
    <property type="protein sequence ID" value="PKA67079.1"/>
    <property type="molecule type" value="Genomic_DNA"/>
</dbReference>
<dbReference type="PANTHER" id="PTHR44375">
    <property type="entry name" value="BETA-KETOACYL-ACP REDUCTASE-LIKE PROTEIN-RELATED"/>
    <property type="match status" value="1"/>
</dbReference>
<organism evidence="1 2">
    <name type="scientific">Apostasia shenzhenica</name>
    <dbReference type="NCBI Taxonomy" id="1088818"/>
    <lineage>
        <taxon>Eukaryota</taxon>
        <taxon>Viridiplantae</taxon>
        <taxon>Streptophyta</taxon>
        <taxon>Embryophyta</taxon>
        <taxon>Tracheophyta</taxon>
        <taxon>Spermatophyta</taxon>
        <taxon>Magnoliopsida</taxon>
        <taxon>Liliopsida</taxon>
        <taxon>Asparagales</taxon>
        <taxon>Orchidaceae</taxon>
        <taxon>Apostasioideae</taxon>
        <taxon>Apostasia</taxon>
    </lineage>
</organism>
<dbReference type="PANTHER" id="PTHR44375:SF2">
    <property type="entry name" value="BETA-KETOACYL-ACP REDUCTASE-LIKE PROTEIN-RELATED"/>
    <property type="match status" value="1"/>
</dbReference>
<dbReference type="InterPro" id="IPR002347">
    <property type="entry name" value="SDR_fam"/>
</dbReference>
<dbReference type="Pfam" id="PF13561">
    <property type="entry name" value="adh_short_C2"/>
    <property type="match status" value="1"/>
</dbReference>